<accession>A0ABM7X7V0</accession>
<evidence type="ECO:0000256" key="7">
    <source>
        <dbReference type="SAM" id="Phobius"/>
    </source>
</evidence>
<comment type="similarity">
    <text evidence="2">Belongs to the UPF0073 (Hly-III) family.</text>
</comment>
<dbReference type="NCBIfam" id="TIGR01065">
    <property type="entry name" value="hlyIII"/>
    <property type="match status" value="1"/>
</dbReference>
<feature type="transmembrane region" description="Helical" evidence="7">
    <location>
        <begin position="134"/>
        <end position="151"/>
    </location>
</feature>
<evidence type="ECO:0000256" key="3">
    <source>
        <dbReference type="ARBA" id="ARBA00022475"/>
    </source>
</evidence>
<dbReference type="EMBL" id="AP025592">
    <property type="protein sequence ID" value="BDG07918.1"/>
    <property type="molecule type" value="Genomic_DNA"/>
</dbReference>
<name>A0ABM7X7V0_9BACT</name>
<feature type="transmembrane region" description="Helical" evidence="7">
    <location>
        <begin position="86"/>
        <end position="103"/>
    </location>
</feature>
<feature type="transmembrane region" description="Helical" evidence="7">
    <location>
        <begin position="158"/>
        <end position="180"/>
    </location>
</feature>
<feature type="transmembrane region" description="Helical" evidence="7">
    <location>
        <begin position="200"/>
        <end position="220"/>
    </location>
</feature>
<evidence type="ECO:0000256" key="2">
    <source>
        <dbReference type="ARBA" id="ARBA00008488"/>
    </source>
</evidence>
<dbReference type="Pfam" id="PF03006">
    <property type="entry name" value="HlyIII"/>
    <property type="match status" value="1"/>
</dbReference>
<evidence type="ECO:0008006" key="10">
    <source>
        <dbReference type="Google" id="ProtNLM"/>
    </source>
</evidence>
<feature type="transmembrane region" description="Helical" evidence="7">
    <location>
        <begin position="45"/>
        <end position="66"/>
    </location>
</feature>
<dbReference type="Proteomes" id="UP001162734">
    <property type="component" value="Chromosome"/>
</dbReference>
<dbReference type="RefSeq" id="WP_248344927.1">
    <property type="nucleotide sequence ID" value="NZ_AP025592.1"/>
</dbReference>
<evidence type="ECO:0000256" key="4">
    <source>
        <dbReference type="ARBA" id="ARBA00022692"/>
    </source>
</evidence>
<keyword evidence="5 7" id="KW-1133">Transmembrane helix</keyword>
<feature type="transmembrane region" description="Helical" evidence="7">
    <location>
        <begin position="20"/>
        <end position="38"/>
    </location>
</feature>
<feature type="transmembrane region" description="Helical" evidence="7">
    <location>
        <begin position="108"/>
        <end position="128"/>
    </location>
</feature>
<evidence type="ECO:0000313" key="9">
    <source>
        <dbReference type="Proteomes" id="UP001162734"/>
    </source>
</evidence>
<keyword evidence="6 7" id="KW-0472">Membrane</keyword>
<dbReference type="PANTHER" id="PTHR20855">
    <property type="entry name" value="ADIPOR/PROGESTIN RECEPTOR-RELATED"/>
    <property type="match status" value="1"/>
</dbReference>
<proteinExistence type="inferred from homology"/>
<keyword evidence="9" id="KW-1185">Reference proteome</keyword>
<evidence type="ECO:0000256" key="1">
    <source>
        <dbReference type="ARBA" id="ARBA00004651"/>
    </source>
</evidence>
<dbReference type="InterPro" id="IPR005744">
    <property type="entry name" value="Hy-lIII"/>
</dbReference>
<protein>
    <recommendedName>
        <fullName evidence="10">Hemolysin III</fullName>
    </recommendedName>
</protein>
<evidence type="ECO:0000313" key="8">
    <source>
        <dbReference type="EMBL" id="BDG07918.1"/>
    </source>
</evidence>
<sequence length="221" mass="23430">MASHRAESVAPRVKPLLRGVSHEVAAAVAVVAWIVLLARAEVPRASAAATVYGVSLFTLFGTSALYHRPNWAPGPRLWLRRLDHSAIFVLIAGTYTPFCLLLGGRRGLALLAIAWGGALVGILRAMIWPRAPRGIAVALYLLLGWVIVPLLPQLHASLGTAGVVLLAAGGLLYTGGALIYATRRPDPFPRIFGYHEVFHALVIAAAACHYAVVVGAVRAIS</sequence>
<dbReference type="InterPro" id="IPR004254">
    <property type="entry name" value="AdipoR/HlyIII-related"/>
</dbReference>
<keyword evidence="3" id="KW-1003">Cell membrane</keyword>
<dbReference type="PANTHER" id="PTHR20855:SF3">
    <property type="entry name" value="LD03007P"/>
    <property type="match status" value="1"/>
</dbReference>
<evidence type="ECO:0000256" key="6">
    <source>
        <dbReference type="ARBA" id="ARBA00023136"/>
    </source>
</evidence>
<keyword evidence="4 7" id="KW-0812">Transmembrane</keyword>
<organism evidence="8 9">
    <name type="scientific">Anaeromyxobacter paludicola</name>
    <dbReference type="NCBI Taxonomy" id="2918171"/>
    <lineage>
        <taxon>Bacteria</taxon>
        <taxon>Pseudomonadati</taxon>
        <taxon>Myxococcota</taxon>
        <taxon>Myxococcia</taxon>
        <taxon>Myxococcales</taxon>
        <taxon>Cystobacterineae</taxon>
        <taxon>Anaeromyxobacteraceae</taxon>
        <taxon>Anaeromyxobacter</taxon>
    </lineage>
</organism>
<evidence type="ECO:0000256" key="5">
    <source>
        <dbReference type="ARBA" id="ARBA00022989"/>
    </source>
</evidence>
<comment type="subcellular location">
    <subcellularLocation>
        <location evidence="1">Cell membrane</location>
        <topology evidence="1">Multi-pass membrane protein</topology>
    </subcellularLocation>
</comment>
<gene>
    <name evidence="8" type="ORF">AMPC_10310</name>
</gene>
<reference evidence="9" key="1">
    <citation type="journal article" date="2022" name="Int. J. Syst. Evol. Microbiol.">
        <title>Anaeromyxobacter oryzae sp. nov., Anaeromyxobacter diazotrophicus sp. nov. and Anaeromyxobacter paludicola sp. nov., isolated from paddy soils.</title>
        <authorList>
            <person name="Itoh H."/>
            <person name="Xu Z."/>
            <person name="Mise K."/>
            <person name="Masuda Y."/>
            <person name="Ushijima N."/>
            <person name="Hayakawa C."/>
            <person name="Shiratori Y."/>
            <person name="Senoo K."/>
        </authorList>
    </citation>
    <scope>NUCLEOTIDE SEQUENCE [LARGE SCALE GENOMIC DNA]</scope>
    <source>
        <strain evidence="9">Red630</strain>
    </source>
</reference>